<keyword evidence="3 6" id="KW-0812">Transmembrane</keyword>
<dbReference type="NCBIfam" id="TIGR00765">
    <property type="entry name" value="yihY_not_rbn"/>
    <property type="match status" value="1"/>
</dbReference>
<keyword evidence="5 6" id="KW-0472">Membrane</keyword>
<dbReference type="RefSeq" id="WP_186854655.1">
    <property type="nucleotide sequence ID" value="NZ_JACOPG010000004.1"/>
</dbReference>
<comment type="subcellular location">
    <subcellularLocation>
        <location evidence="1">Cell membrane</location>
        <topology evidence="1">Multi-pass membrane protein</topology>
    </subcellularLocation>
</comment>
<evidence type="ECO:0000256" key="6">
    <source>
        <dbReference type="SAM" id="Phobius"/>
    </source>
</evidence>
<dbReference type="EMBL" id="JACOPG010000004">
    <property type="protein sequence ID" value="MBC5687106.1"/>
    <property type="molecule type" value="Genomic_DNA"/>
</dbReference>
<dbReference type="InterPro" id="IPR017039">
    <property type="entry name" value="Virul_fac_BrkB"/>
</dbReference>
<evidence type="ECO:0000256" key="3">
    <source>
        <dbReference type="ARBA" id="ARBA00022692"/>
    </source>
</evidence>
<keyword evidence="2" id="KW-1003">Cell membrane</keyword>
<keyword evidence="8" id="KW-1185">Reference proteome</keyword>
<evidence type="ECO:0000313" key="8">
    <source>
        <dbReference type="Proteomes" id="UP000643810"/>
    </source>
</evidence>
<dbReference type="Proteomes" id="UP000643810">
    <property type="component" value="Unassembled WGS sequence"/>
</dbReference>
<dbReference type="PANTHER" id="PTHR30213">
    <property type="entry name" value="INNER MEMBRANE PROTEIN YHJD"/>
    <property type="match status" value="1"/>
</dbReference>
<feature type="transmembrane region" description="Helical" evidence="6">
    <location>
        <begin position="161"/>
        <end position="194"/>
    </location>
</feature>
<evidence type="ECO:0000256" key="1">
    <source>
        <dbReference type="ARBA" id="ARBA00004651"/>
    </source>
</evidence>
<dbReference type="PIRSF" id="PIRSF035875">
    <property type="entry name" value="RNase_BN"/>
    <property type="match status" value="1"/>
</dbReference>
<evidence type="ECO:0000256" key="4">
    <source>
        <dbReference type="ARBA" id="ARBA00022989"/>
    </source>
</evidence>
<dbReference type="PANTHER" id="PTHR30213:SF0">
    <property type="entry name" value="UPF0761 MEMBRANE PROTEIN YIHY"/>
    <property type="match status" value="1"/>
</dbReference>
<feature type="transmembrane region" description="Helical" evidence="6">
    <location>
        <begin position="85"/>
        <end position="103"/>
    </location>
</feature>
<keyword evidence="4 6" id="KW-1133">Transmembrane helix</keyword>
<accession>A0ABR7GIM0</accession>
<protein>
    <submittedName>
        <fullName evidence="7">YihY/virulence factor BrkB family protein</fullName>
    </submittedName>
</protein>
<feature type="transmembrane region" description="Helical" evidence="6">
    <location>
        <begin position="123"/>
        <end position="149"/>
    </location>
</feature>
<comment type="caution">
    <text evidence="7">The sequence shown here is derived from an EMBL/GenBank/DDBJ whole genome shotgun (WGS) entry which is preliminary data.</text>
</comment>
<organism evidence="7 8">
    <name type="scientific">Roseburia lenta</name>
    <dbReference type="NCBI Taxonomy" id="2763061"/>
    <lineage>
        <taxon>Bacteria</taxon>
        <taxon>Bacillati</taxon>
        <taxon>Bacillota</taxon>
        <taxon>Clostridia</taxon>
        <taxon>Lachnospirales</taxon>
        <taxon>Lachnospiraceae</taxon>
        <taxon>Roseburia</taxon>
    </lineage>
</organism>
<evidence type="ECO:0000256" key="2">
    <source>
        <dbReference type="ARBA" id="ARBA00022475"/>
    </source>
</evidence>
<gene>
    <name evidence="7" type="ORF">H8R94_10915</name>
</gene>
<dbReference type="Pfam" id="PF03631">
    <property type="entry name" value="Virul_fac_BrkB"/>
    <property type="match status" value="1"/>
</dbReference>
<name>A0ABR7GIM0_9FIRM</name>
<evidence type="ECO:0000256" key="5">
    <source>
        <dbReference type="ARBA" id="ARBA00023136"/>
    </source>
</evidence>
<feature type="transmembrane region" description="Helical" evidence="6">
    <location>
        <begin position="206"/>
        <end position="229"/>
    </location>
</feature>
<evidence type="ECO:0000313" key="7">
    <source>
        <dbReference type="EMBL" id="MBC5687106.1"/>
    </source>
</evidence>
<proteinExistence type="predicted"/>
<sequence length="296" mass="34087">MIWMVIGYVKTYLDKCKRDNIGAFAAQAAFFIIMSAIPFLMVFTSLLQYTNISQEYVTDLLCKAMPKYIEPLLQPILNEVYSRPVGIISLTAIVALWAAGKALQYMTAGMNVLNGIDETRNWFVVRFWAIVYTIVFIFAIIIVLILMVFTEYIQSLLDQAFGVWGILVAIVSVRPLIRGLVVFAILTGLFVWLFTTLPNKKIKAYTQIPGALLCAAIWYVFSIFLSLYVNFYDRFSIYGSMSTIVLMMFWLYSCMYIMFMCAEANVFFAEVLGRFMRKQMGKIQDKWKAFRLRNKS</sequence>
<reference evidence="7 8" key="1">
    <citation type="submission" date="2020-08" db="EMBL/GenBank/DDBJ databases">
        <title>Genome public.</title>
        <authorList>
            <person name="Liu C."/>
            <person name="Sun Q."/>
        </authorList>
    </citation>
    <scope>NUCLEOTIDE SEQUENCE [LARGE SCALE GENOMIC DNA]</scope>
    <source>
        <strain evidence="7 8">NSJ-9</strain>
    </source>
</reference>
<feature type="transmembrane region" description="Helical" evidence="6">
    <location>
        <begin position="21"/>
        <end position="43"/>
    </location>
</feature>
<feature type="transmembrane region" description="Helical" evidence="6">
    <location>
        <begin position="249"/>
        <end position="272"/>
    </location>
</feature>